<keyword evidence="9" id="KW-0496">Mitochondrion</keyword>
<evidence type="ECO:0000256" key="1">
    <source>
        <dbReference type="ARBA" id="ARBA00004637"/>
    </source>
</evidence>
<gene>
    <name evidence="14" type="ORF">CALCODRAFT_405085</name>
</gene>
<keyword evidence="6" id="KW-0999">Mitochondrion inner membrane</keyword>
<comment type="subcellular location">
    <subcellularLocation>
        <location evidence="1">Mitochondrion inner membrane</location>
        <topology evidence="1">Peripheral membrane protein</topology>
    </subcellularLocation>
</comment>
<feature type="compositionally biased region" description="Pro residues" evidence="13">
    <location>
        <begin position="97"/>
        <end position="115"/>
    </location>
</feature>
<evidence type="ECO:0000256" key="6">
    <source>
        <dbReference type="ARBA" id="ARBA00022792"/>
    </source>
</evidence>
<dbReference type="GO" id="GO:0005744">
    <property type="term" value="C:TIM23 mitochondrial import inner membrane translocase complex"/>
    <property type="evidence" value="ECO:0007669"/>
    <property type="project" value="InterPro"/>
</dbReference>
<accession>A0A165G8Q7</accession>
<keyword evidence="8" id="KW-0811">Translocation</keyword>
<comment type="similarity">
    <text evidence="2">Belongs to the TIM16/PAM16 family.</text>
</comment>
<evidence type="ECO:0000256" key="11">
    <source>
        <dbReference type="ARBA" id="ARBA00030422"/>
    </source>
</evidence>
<evidence type="ECO:0000256" key="9">
    <source>
        <dbReference type="ARBA" id="ARBA00023128"/>
    </source>
</evidence>
<keyword evidence="7" id="KW-0653">Protein transport</keyword>
<feature type="region of interest" description="Disordered" evidence="13">
    <location>
        <begin position="93"/>
        <end position="116"/>
    </location>
</feature>
<feature type="non-terminal residue" evidence="14">
    <location>
        <position position="136"/>
    </location>
</feature>
<dbReference type="EMBL" id="KV423959">
    <property type="protein sequence ID" value="KZT57744.1"/>
    <property type="molecule type" value="Genomic_DNA"/>
</dbReference>
<evidence type="ECO:0000256" key="12">
    <source>
        <dbReference type="ARBA" id="ARBA00031407"/>
    </source>
</evidence>
<reference evidence="14 15" key="1">
    <citation type="journal article" date="2016" name="Mol. Biol. Evol.">
        <title>Comparative Genomics of Early-Diverging Mushroom-Forming Fungi Provides Insights into the Origins of Lignocellulose Decay Capabilities.</title>
        <authorList>
            <person name="Nagy L.G."/>
            <person name="Riley R."/>
            <person name="Tritt A."/>
            <person name="Adam C."/>
            <person name="Daum C."/>
            <person name="Floudas D."/>
            <person name="Sun H."/>
            <person name="Yadav J.S."/>
            <person name="Pangilinan J."/>
            <person name="Larsson K.H."/>
            <person name="Matsuura K."/>
            <person name="Barry K."/>
            <person name="Labutti K."/>
            <person name="Kuo R."/>
            <person name="Ohm R.A."/>
            <person name="Bhattacharya S.S."/>
            <person name="Shirouzu T."/>
            <person name="Yoshinaga Y."/>
            <person name="Martin F.M."/>
            <person name="Grigoriev I.V."/>
            <person name="Hibbett D.S."/>
        </authorList>
    </citation>
    <scope>NUCLEOTIDE SEQUENCE [LARGE SCALE GENOMIC DNA]</scope>
    <source>
        <strain evidence="14 15">HHB12733</strain>
    </source>
</reference>
<evidence type="ECO:0000256" key="4">
    <source>
        <dbReference type="ARBA" id="ARBA00020721"/>
    </source>
</evidence>
<organism evidence="14 15">
    <name type="scientific">Calocera cornea HHB12733</name>
    <dbReference type="NCBI Taxonomy" id="1353952"/>
    <lineage>
        <taxon>Eukaryota</taxon>
        <taxon>Fungi</taxon>
        <taxon>Dikarya</taxon>
        <taxon>Basidiomycota</taxon>
        <taxon>Agaricomycotina</taxon>
        <taxon>Dacrymycetes</taxon>
        <taxon>Dacrymycetales</taxon>
        <taxon>Dacrymycetaceae</taxon>
        <taxon>Calocera</taxon>
    </lineage>
</organism>
<sequence length="136" mass="14645">SSPRAIIQILVTGSQILGKAFWEAGRQAVKNAKYTPSNAIGGDVAGVSGATSGSVTDVLTRQHRMTLDEAHLILNTRKADTLPVVLQKYEHLFKQNSPPPPPEAGKPAPKVPPPYSHYLQSKVVRAKERIEAEANA</sequence>
<protein>
    <recommendedName>
        <fullName evidence="4">Mitochondrial import inner membrane translocase subunit TIM16</fullName>
    </recommendedName>
    <alternativeName>
        <fullName evidence="3">Mitochondrial import inner membrane translocase subunit tim16</fullName>
    </alternativeName>
    <alternativeName>
        <fullName evidence="11 12">Presequence translocated-associated motor subunit PAM16</fullName>
    </alternativeName>
</protein>
<dbReference type="STRING" id="1353952.A0A165G8Q7"/>
<dbReference type="PANTHER" id="PTHR12388">
    <property type="entry name" value="MITOCHONDRIA ASSOCIATED GRANULOCYTE MACROPHAGE CSF SIGNALING MOLECULE"/>
    <property type="match status" value="1"/>
</dbReference>
<dbReference type="PANTHER" id="PTHR12388:SF0">
    <property type="entry name" value="MITOCHONDRIAL IMPORT INNER MEMBRANE TRANSLOCASE SUBUNIT TIM16"/>
    <property type="match status" value="1"/>
</dbReference>
<name>A0A165G8Q7_9BASI</name>
<evidence type="ECO:0000256" key="7">
    <source>
        <dbReference type="ARBA" id="ARBA00022927"/>
    </source>
</evidence>
<keyword evidence="10" id="KW-0472">Membrane</keyword>
<evidence type="ECO:0000256" key="13">
    <source>
        <dbReference type="SAM" id="MobiDB-lite"/>
    </source>
</evidence>
<dbReference type="InterPro" id="IPR036869">
    <property type="entry name" value="J_dom_sf"/>
</dbReference>
<dbReference type="InterPro" id="IPR005341">
    <property type="entry name" value="Tim16"/>
</dbReference>
<evidence type="ECO:0000313" key="14">
    <source>
        <dbReference type="EMBL" id="KZT57744.1"/>
    </source>
</evidence>
<keyword evidence="5" id="KW-0813">Transport</keyword>
<dbReference type="Gene3D" id="1.10.287.110">
    <property type="entry name" value="DnaJ domain"/>
    <property type="match status" value="1"/>
</dbReference>
<keyword evidence="15" id="KW-1185">Reference proteome</keyword>
<evidence type="ECO:0000256" key="3">
    <source>
        <dbReference type="ARBA" id="ARBA00013571"/>
    </source>
</evidence>
<dbReference type="Pfam" id="PF03656">
    <property type="entry name" value="Pam16"/>
    <property type="match status" value="1"/>
</dbReference>
<evidence type="ECO:0000256" key="10">
    <source>
        <dbReference type="ARBA" id="ARBA00023136"/>
    </source>
</evidence>
<dbReference type="GO" id="GO:0030150">
    <property type="term" value="P:protein import into mitochondrial matrix"/>
    <property type="evidence" value="ECO:0007669"/>
    <property type="project" value="InterPro"/>
</dbReference>
<evidence type="ECO:0000256" key="5">
    <source>
        <dbReference type="ARBA" id="ARBA00022448"/>
    </source>
</evidence>
<evidence type="ECO:0000256" key="2">
    <source>
        <dbReference type="ARBA" id="ARBA00008817"/>
    </source>
</evidence>
<proteinExistence type="inferred from homology"/>
<evidence type="ECO:0000256" key="8">
    <source>
        <dbReference type="ARBA" id="ARBA00023010"/>
    </source>
</evidence>
<dbReference type="OrthoDB" id="10262892at2759"/>
<dbReference type="AlphaFoldDB" id="A0A165G8Q7"/>
<feature type="non-terminal residue" evidence="14">
    <location>
        <position position="1"/>
    </location>
</feature>
<dbReference type="FunCoup" id="A0A165G8Q7">
    <property type="interactions" value="85"/>
</dbReference>
<dbReference type="InParanoid" id="A0A165G8Q7"/>
<dbReference type="Proteomes" id="UP000076842">
    <property type="component" value="Unassembled WGS sequence"/>
</dbReference>
<evidence type="ECO:0000313" key="15">
    <source>
        <dbReference type="Proteomes" id="UP000076842"/>
    </source>
</evidence>